<reference evidence="3" key="1">
    <citation type="journal article" date="2020" name="mSystems">
        <title>Genome- and Community-Level Interaction Insights into Carbon Utilization and Element Cycling Functions of Hydrothermarchaeota in Hydrothermal Sediment.</title>
        <authorList>
            <person name="Zhou Z."/>
            <person name="Liu Y."/>
            <person name="Xu W."/>
            <person name="Pan J."/>
            <person name="Luo Z.H."/>
            <person name="Li M."/>
        </authorList>
    </citation>
    <scope>NUCLEOTIDE SEQUENCE [LARGE SCALE GENOMIC DNA]</scope>
    <source>
        <strain evidence="3">SpSt-732</strain>
    </source>
</reference>
<dbReference type="AlphaFoldDB" id="A0A7C4FGH5"/>
<feature type="coiled-coil region" evidence="1">
    <location>
        <begin position="205"/>
        <end position="246"/>
    </location>
</feature>
<name>A0A7C4FGH5_9CREN</name>
<protein>
    <submittedName>
        <fullName evidence="3">Uncharacterized protein</fullName>
    </submittedName>
</protein>
<comment type="caution">
    <text evidence="3">The sequence shown here is derived from an EMBL/GenBank/DDBJ whole genome shotgun (WGS) entry which is preliminary data.</text>
</comment>
<keyword evidence="2" id="KW-0472">Membrane</keyword>
<organism evidence="3">
    <name type="scientific">Ignisphaera aggregans</name>
    <dbReference type="NCBI Taxonomy" id="334771"/>
    <lineage>
        <taxon>Archaea</taxon>
        <taxon>Thermoproteota</taxon>
        <taxon>Thermoprotei</taxon>
        <taxon>Desulfurococcales</taxon>
        <taxon>Desulfurococcaceae</taxon>
        <taxon>Ignisphaera</taxon>
    </lineage>
</organism>
<gene>
    <name evidence="3" type="ORF">ENV14_00485</name>
</gene>
<keyword evidence="1" id="KW-0175">Coiled coil</keyword>
<evidence type="ECO:0000256" key="1">
    <source>
        <dbReference type="SAM" id="Coils"/>
    </source>
</evidence>
<proteinExistence type="predicted"/>
<dbReference type="EMBL" id="DTFF01000004">
    <property type="protein sequence ID" value="HGI86868.1"/>
    <property type="molecule type" value="Genomic_DNA"/>
</dbReference>
<sequence>MFSELMSFDEVPRYLLSSDAELRRKALNLLEAEINRREGVRRPWGSIEQFIVALYHKVFVNNDAEAGKLLLNYLNKVMPSVRNTLPPEVQEATDIILYAVQAKLEGIDINMAIKRIQEMRTTTQVSELVKGVTIVELMGKYDESIKTLLNKVTSDTEKKLQYLATLLNDPDFKEIANYFLLDLDMTYAEEPKWVYTIWGYFIKRATELQNIYKERKKIIDKIEAEYQELERKYNEIVESMSNQIKKVLPIVINLVASLLTMPYESIRIYSGIVTFIFIILYILVRQLRDIIINTNVISTIAKSIAEFGVKFIKKEGRELLKQLEIKKAELRDLEDKLKTFR</sequence>
<accession>A0A7C4FGH5</accession>
<feature type="transmembrane region" description="Helical" evidence="2">
    <location>
        <begin position="266"/>
        <end position="284"/>
    </location>
</feature>
<keyword evidence="2" id="KW-0812">Transmembrane</keyword>
<evidence type="ECO:0000256" key="2">
    <source>
        <dbReference type="SAM" id="Phobius"/>
    </source>
</evidence>
<evidence type="ECO:0000313" key="3">
    <source>
        <dbReference type="EMBL" id="HGI86868.1"/>
    </source>
</evidence>
<keyword evidence="2" id="KW-1133">Transmembrane helix</keyword>